<sequence>MEINKRNIPFNKSSNKKSSSISLIDITTTTLMLDNGQSNKPKQEKCLKNESEYRITLQLYLVIMDLKAIAIYSVNAYPNQKQLLTINLVKRANSASDDTIVINTANRMKQRAIKKYSSFKDLNSTSNATTSNNKTSSDLTTSKNGTSSNVATSKKIASDKVNSYGVKDQCTLPIKSINQDEDYYGKIIIGNQEFSVLLDTGSSNLWIPNKDCTSSSCQNHNKFDSSRSKTFKPEGNEWSIPYVTGSSSGVTGIDNVKIGCVTAESQIFGLANTVSNDFIDQECDGILGLAFDCLNTMDNAAPTLISTLINQKKINPIFSFHFQHETDFDDQGTFTLGGVDESKFNGKITFNPIVDAVGFWTINLGGAIVNSNPISFSKRIALIDTGTTVVIIPSNDAEAIHNQIQGAEFDSQNGFYTIPCNTKAIVSLRFGGVDYKIPTKDLTFFPLSGTVCISSIYPGAEDIFNSPDIWLVGQTFLKNVYSVFDKGNNKVGFAQSKQSKVY</sequence>
<evidence type="ECO:0000313" key="1">
    <source>
        <dbReference type="EMBL" id="CAG8472093.1"/>
    </source>
</evidence>
<reference evidence="1" key="1">
    <citation type="submission" date="2021-06" db="EMBL/GenBank/DDBJ databases">
        <authorList>
            <person name="Kallberg Y."/>
            <person name="Tangrot J."/>
            <person name="Rosling A."/>
        </authorList>
    </citation>
    <scope>NUCLEOTIDE SEQUENCE</scope>
    <source>
        <strain evidence="1">AU212A</strain>
    </source>
</reference>
<dbReference type="EMBL" id="CAJVPM010001717">
    <property type="protein sequence ID" value="CAG8472093.1"/>
    <property type="molecule type" value="Genomic_DNA"/>
</dbReference>
<evidence type="ECO:0000313" key="2">
    <source>
        <dbReference type="Proteomes" id="UP000789860"/>
    </source>
</evidence>
<dbReference type="Proteomes" id="UP000789860">
    <property type="component" value="Unassembled WGS sequence"/>
</dbReference>
<protein>
    <submittedName>
        <fullName evidence="1">999_t:CDS:1</fullName>
    </submittedName>
</protein>
<comment type="caution">
    <text evidence="1">The sequence shown here is derived from an EMBL/GenBank/DDBJ whole genome shotgun (WGS) entry which is preliminary data.</text>
</comment>
<accession>A0ACA9KGB2</accession>
<proteinExistence type="predicted"/>
<gene>
    <name evidence="1" type="ORF">SCALOS_LOCUS2069</name>
</gene>
<organism evidence="1 2">
    <name type="scientific">Scutellospora calospora</name>
    <dbReference type="NCBI Taxonomy" id="85575"/>
    <lineage>
        <taxon>Eukaryota</taxon>
        <taxon>Fungi</taxon>
        <taxon>Fungi incertae sedis</taxon>
        <taxon>Mucoromycota</taxon>
        <taxon>Glomeromycotina</taxon>
        <taxon>Glomeromycetes</taxon>
        <taxon>Diversisporales</taxon>
        <taxon>Gigasporaceae</taxon>
        <taxon>Scutellospora</taxon>
    </lineage>
</organism>
<name>A0ACA9KGB2_9GLOM</name>
<keyword evidence="2" id="KW-1185">Reference proteome</keyword>